<keyword evidence="2" id="KW-0255">Endonuclease</keyword>
<dbReference type="PANTHER" id="PTHR12121">
    <property type="entry name" value="CARBON CATABOLITE REPRESSOR PROTEIN 4"/>
    <property type="match status" value="1"/>
</dbReference>
<dbReference type="CDD" id="cd09083">
    <property type="entry name" value="EEP-1"/>
    <property type="match status" value="1"/>
</dbReference>
<evidence type="ECO:0000259" key="1">
    <source>
        <dbReference type="Pfam" id="PF03372"/>
    </source>
</evidence>
<feature type="domain" description="Endonuclease/exonuclease/phosphatase" evidence="1">
    <location>
        <begin position="4"/>
        <end position="244"/>
    </location>
</feature>
<evidence type="ECO:0000313" key="3">
    <source>
        <dbReference type="Proteomes" id="UP000501747"/>
    </source>
</evidence>
<sequence>MKVATYNVRTDTDFDQNWSWDYRKNHVIDLIKFHDWDILGVQEIRPNQVNDLKSLSEYASFTREREGDQTDEGLGIYYRKTLFDCMGQGFFWLSDTPFESSIHPEAGCKRIALWIILKDKQSKQEFLVINTHLDHVSEVARQKGMDVLLEVLAKKINVYSTILLGDFNAEREEVLHDKLQEIFQYPEDNQEVFNYGPKGTFQEFEYERDWKDLEYIDYILYKDMICTKRGVLTDSCDGRFPSDHFPVVTTFKI</sequence>
<dbReference type="Proteomes" id="UP000501747">
    <property type="component" value="Chromosome"/>
</dbReference>
<name>A0A6G8AXT7_9ENTE</name>
<proteinExistence type="predicted"/>
<dbReference type="Gene3D" id="3.60.10.10">
    <property type="entry name" value="Endonuclease/exonuclease/phosphatase"/>
    <property type="match status" value="1"/>
</dbReference>
<keyword evidence="2" id="KW-0269">Exonuclease</keyword>
<protein>
    <submittedName>
        <fullName evidence="2">Endonuclease/exonuclease/phosphatase family protein</fullName>
    </submittedName>
</protein>
<reference evidence="2 3" key="1">
    <citation type="submission" date="2020-03" db="EMBL/GenBank/DDBJ databases">
        <title>Vagococcus sp. nov., isolated from beetles.</title>
        <authorList>
            <person name="Hyun D.-W."/>
            <person name="Bae J.-W."/>
        </authorList>
    </citation>
    <scope>NUCLEOTIDE SEQUENCE [LARGE SCALE GENOMIC DNA]</scope>
    <source>
        <strain evidence="2 3">HDW17B</strain>
    </source>
</reference>
<dbReference type="GO" id="GO:0000175">
    <property type="term" value="F:3'-5'-RNA exonuclease activity"/>
    <property type="evidence" value="ECO:0007669"/>
    <property type="project" value="TreeGrafter"/>
</dbReference>
<dbReference type="GO" id="GO:0004519">
    <property type="term" value="F:endonuclease activity"/>
    <property type="evidence" value="ECO:0007669"/>
    <property type="project" value="UniProtKB-KW"/>
</dbReference>
<dbReference type="InterPro" id="IPR036691">
    <property type="entry name" value="Endo/exonu/phosph_ase_sf"/>
</dbReference>
<accession>A0A6G8AXT7</accession>
<dbReference type="InterPro" id="IPR050410">
    <property type="entry name" value="CCR4/nocturin_mRNA_transcr"/>
</dbReference>
<dbReference type="InterPro" id="IPR005135">
    <property type="entry name" value="Endo/exonuclease/phosphatase"/>
</dbReference>
<keyword evidence="3" id="KW-1185">Reference proteome</keyword>
<dbReference type="RefSeq" id="WP_166036059.1">
    <property type="nucleotide sequence ID" value="NZ_CP049887.1"/>
</dbReference>
<dbReference type="SUPFAM" id="SSF56219">
    <property type="entry name" value="DNase I-like"/>
    <property type="match status" value="1"/>
</dbReference>
<dbReference type="EMBL" id="CP049887">
    <property type="protein sequence ID" value="QIL49779.1"/>
    <property type="molecule type" value="Genomic_DNA"/>
</dbReference>
<dbReference type="Pfam" id="PF03372">
    <property type="entry name" value="Exo_endo_phos"/>
    <property type="match status" value="1"/>
</dbReference>
<dbReference type="PANTHER" id="PTHR12121:SF36">
    <property type="entry name" value="ENDONUCLEASE_EXONUCLEASE_PHOSPHATASE DOMAIN-CONTAINING PROTEIN"/>
    <property type="match status" value="1"/>
</dbReference>
<dbReference type="AlphaFoldDB" id="A0A6G8AXT7"/>
<keyword evidence="2" id="KW-0540">Nuclease</keyword>
<keyword evidence="2" id="KW-0378">Hydrolase</keyword>
<gene>
    <name evidence="2" type="ORF">G7082_09670</name>
</gene>
<dbReference type="KEGG" id="vhy:G7082_09670"/>
<organism evidence="2 3">
    <name type="scientific">Vagococcus hydrophili</name>
    <dbReference type="NCBI Taxonomy" id="2714947"/>
    <lineage>
        <taxon>Bacteria</taxon>
        <taxon>Bacillati</taxon>
        <taxon>Bacillota</taxon>
        <taxon>Bacilli</taxon>
        <taxon>Lactobacillales</taxon>
        <taxon>Enterococcaceae</taxon>
        <taxon>Vagococcus</taxon>
    </lineage>
</organism>
<evidence type="ECO:0000313" key="2">
    <source>
        <dbReference type="EMBL" id="QIL49779.1"/>
    </source>
</evidence>